<organism evidence="4 5">
    <name type="scientific">Coprococcus eutactus</name>
    <dbReference type="NCBI Taxonomy" id="33043"/>
    <lineage>
        <taxon>Bacteria</taxon>
        <taxon>Bacillati</taxon>
        <taxon>Bacillota</taxon>
        <taxon>Clostridia</taxon>
        <taxon>Lachnospirales</taxon>
        <taxon>Lachnospiraceae</taxon>
        <taxon>Coprococcus</taxon>
    </lineage>
</organism>
<dbReference type="GO" id="GO:0003677">
    <property type="term" value="F:DNA binding"/>
    <property type="evidence" value="ECO:0007669"/>
    <property type="project" value="UniProtKB-UniRule"/>
</dbReference>
<evidence type="ECO:0000256" key="2">
    <source>
        <dbReference type="PROSITE-ProRule" id="PRU00335"/>
    </source>
</evidence>
<accession>A0A412IS37</accession>
<dbReference type="InterPro" id="IPR036271">
    <property type="entry name" value="Tet_transcr_reg_TetR-rel_C_sf"/>
</dbReference>
<keyword evidence="1 2" id="KW-0238">DNA-binding</keyword>
<evidence type="ECO:0000259" key="3">
    <source>
        <dbReference type="PROSITE" id="PS50977"/>
    </source>
</evidence>
<dbReference type="SUPFAM" id="SSF48498">
    <property type="entry name" value="Tetracyclin repressor-like, C-terminal domain"/>
    <property type="match status" value="1"/>
</dbReference>
<dbReference type="Gene3D" id="1.10.357.10">
    <property type="entry name" value="Tetracycline Repressor, domain 2"/>
    <property type="match status" value="1"/>
</dbReference>
<dbReference type="Proteomes" id="UP000283295">
    <property type="component" value="Unassembled WGS sequence"/>
</dbReference>
<dbReference type="PROSITE" id="PS50977">
    <property type="entry name" value="HTH_TETR_2"/>
    <property type="match status" value="1"/>
</dbReference>
<dbReference type="InterPro" id="IPR009057">
    <property type="entry name" value="Homeodomain-like_sf"/>
</dbReference>
<feature type="domain" description="HTH tetR-type" evidence="3">
    <location>
        <begin position="6"/>
        <end position="66"/>
    </location>
</feature>
<dbReference type="OrthoDB" id="2049881at2"/>
<dbReference type="RefSeq" id="WP_004853163.1">
    <property type="nucleotide sequence ID" value="NZ_CABIWG010000001.1"/>
</dbReference>
<gene>
    <name evidence="4" type="ORF">DWX94_06685</name>
</gene>
<dbReference type="EMBL" id="QRVK01000013">
    <property type="protein sequence ID" value="RGS42920.1"/>
    <property type="molecule type" value="Genomic_DNA"/>
</dbReference>
<evidence type="ECO:0000313" key="4">
    <source>
        <dbReference type="EMBL" id="RGS42920.1"/>
    </source>
</evidence>
<proteinExistence type="predicted"/>
<reference evidence="4 5" key="1">
    <citation type="submission" date="2018-08" db="EMBL/GenBank/DDBJ databases">
        <title>A genome reference for cultivated species of the human gut microbiota.</title>
        <authorList>
            <person name="Zou Y."/>
            <person name="Xue W."/>
            <person name="Luo G."/>
        </authorList>
    </citation>
    <scope>NUCLEOTIDE SEQUENCE [LARGE SCALE GENOMIC DNA]</scope>
    <source>
        <strain evidence="4 5">AF22-21</strain>
    </source>
</reference>
<evidence type="ECO:0000313" key="5">
    <source>
        <dbReference type="Proteomes" id="UP000283295"/>
    </source>
</evidence>
<dbReference type="GeneID" id="92831972"/>
<dbReference type="Pfam" id="PF00440">
    <property type="entry name" value="TetR_N"/>
    <property type="match status" value="1"/>
</dbReference>
<comment type="caution">
    <text evidence="4">The sequence shown here is derived from an EMBL/GenBank/DDBJ whole genome shotgun (WGS) entry which is preliminary data.</text>
</comment>
<dbReference type="Gene3D" id="1.10.10.60">
    <property type="entry name" value="Homeodomain-like"/>
    <property type="match status" value="1"/>
</dbReference>
<dbReference type="AlphaFoldDB" id="A0A412IS37"/>
<evidence type="ECO:0000256" key="1">
    <source>
        <dbReference type="ARBA" id="ARBA00023125"/>
    </source>
</evidence>
<dbReference type="SUPFAM" id="SSF46689">
    <property type="entry name" value="Homeodomain-like"/>
    <property type="match status" value="1"/>
</dbReference>
<feature type="DNA-binding region" description="H-T-H motif" evidence="2">
    <location>
        <begin position="29"/>
        <end position="48"/>
    </location>
</feature>
<sequence>MEDSYISNRDKIVASAIELIGDLGLHALTPKNLARKQNISDTLIYKYFGGIDEVLIAVVNEYAAFDINIQRTVDHLDGSYIDKIRYYADTYATYYDNYIGMGAIMLHYEELLHMSETREIISECMLKRNDFVCSLFQGAIENKEIRPVFTPKELTLVFNGLFTEGLLERRNQYSRKSFRVEMKEMIGHLEKILRL</sequence>
<protein>
    <submittedName>
        <fullName evidence="4">TetR/AcrR family transcriptional regulator</fullName>
    </submittedName>
</protein>
<name>A0A412IS37_9FIRM</name>
<dbReference type="InterPro" id="IPR001647">
    <property type="entry name" value="HTH_TetR"/>
</dbReference>